<feature type="signal peptide" evidence="18">
    <location>
        <begin position="1"/>
        <end position="23"/>
    </location>
</feature>
<evidence type="ECO:0000256" key="3">
    <source>
        <dbReference type="ARBA" id="ARBA00009431"/>
    </source>
</evidence>
<organism evidence="19 20">
    <name type="scientific">Smittium megazygosporum</name>
    <dbReference type="NCBI Taxonomy" id="133381"/>
    <lineage>
        <taxon>Eukaryota</taxon>
        <taxon>Fungi</taxon>
        <taxon>Fungi incertae sedis</taxon>
        <taxon>Zoopagomycota</taxon>
        <taxon>Kickxellomycotina</taxon>
        <taxon>Harpellomycetes</taxon>
        <taxon>Harpellales</taxon>
        <taxon>Legeriomycetaceae</taxon>
        <taxon>Smittium</taxon>
    </lineage>
</organism>
<keyword evidence="11" id="KW-0325">Glycoprotein</keyword>
<evidence type="ECO:0000256" key="11">
    <source>
        <dbReference type="ARBA" id="ARBA00023180"/>
    </source>
</evidence>
<comment type="caution">
    <text evidence="19">The sequence shown here is derived from an EMBL/GenBank/DDBJ whole genome shotgun (WGS) entry which is preliminary data.</text>
</comment>
<reference evidence="19 20" key="1">
    <citation type="journal article" date="2018" name="MBio">
        <title>Comparative Genomics Reveals the Core Gene Toolbox for the Fungus-Insect Symbiosis.</title>
        <authorList>
            <person name="Wang Y."/>
            <person name="Stata M."/>
            <person name="Wang W."/>
            <person name="Stajich J.E."/>
            <person name="White M.M."/>
            <person name="Moncalvo J.M."/>
        </authorList>
    </citation>
    <scope>NUCLEOTIDE SEQUENCE [LARGE SCALE GENOMIC DNA]</scope>
    <source>
        <strain evidence="19 20">SC-DP-2</strain>
    </source>
</reference>
<proteinExistence type="inferred from homology"/>
<feature type="transmembrane region" description="Helical" evidence="17">
    <location>
        <begin position="587"/>
        <end position="605"/>
    </location>
</feature>
<keyword evidence="8 17" id="KW-1133">Transmembrane helix</keyword>
<evidence type="ECO:0000313" key="20">
    <source>
        <dbReference type="Proteomes" id="UP000245609"/>
    </source>
</evidence>
<dbReference type="GO" id="GO:0006915">
    <property type="term" value="P:apoptotic process"/>
    <property type="evidence" value="ECO:0007669"/>
    <property type="project" value="UniProtKB-KW"/>
</dbReference>
<evidence type="ECO:0000256" key="9">
    <source>
        <dbReference type="ARBA" id="ARBA00023034"/>
    </source>
</evidence>
<dbReference type="OrthoDB" id="443318at2759"/>
<evidence type="ECO:0000256" key="5">
    <source>
        <dbReference type="ARBA" id="ARBA00022692"/>
    </source>
</evidence>
<dbReference type="GO" id="GO:0006508">
    <property type="term" value="P:proteolysis"/>
    <property type="evidence" value="ECO:0007669"/>
    <property type="project" value="InterPro"/>
</dbReference>
<keyword evidence="4" id="KW-0645">Protease</keyword>
<evidence type="ECO:0000256" key="2">
    <source>
        <dbReference type="ARBA" id="ARBA00004393"/>
    </source>
</evidence>
<evidence type="ECO:0000256" key="7">
    <source>
        <dbReference type="ARBA" id="ARBA00022729"/>
    </source>
</evidence>
<feature type="compositionally biased region" description="Polar residues" evidence="16">
    <location>
        <begin position="662"/>
        <end position="671"/>
    </location>
</feature>
<evidence type="ECO:0000256" key="1">
    <source>
        <dbReference type="ARBA" id="ARBA00001003"/>
    </source>
</evidence>
<dbReference type="Proteomes" id="UP000245609">
    <property type="component" value="Unassembled WGS sequence"/>
</dbReference>
<comment type="subcellular location">
    <subcellularLocation>
        <location evidence="2">Golgi apparatus</location>
        <location evidence="2">trans-Golgi network membrane</location>
        <topology evidence="2">Single-pass type I membrane protein</topology>
    </subcellularLocation>
</comment>
<accession>A0A2T9ZKE0</accession>
<evidence type="ECO:0000256" key="14">
    <source>
        <dbReference type="ARBA" id="ARBA00040628"/>
    </source>
</evidence>
<evidence type="ECO:0000256" key="12">
    <source>
        <dbReference type="ARBA" id="ARBA00038895"/>
    </source>
</evidence>
<evidence type="ECO:0000256" key="16">
    <source>
        <dbReference type="SAM" id="MobiDB-lite"/>
    </source>
</evidence>
<sequence>MSIKRSSVYCLYAIAFLSTTVFGQSSFLESTNTGSESISSSIAGTVSNKEILPNSSVEPSSSKTSMSSIPSPWSQSISTTIPDDIDLIPLSKTARSLSSITGSASTAISFEGTQTPTPTPTTDSSKIMWNKREDFQVHSLPGVVDNSLLDLQVYAGQIEPDSSEKNMFFMLTKNTTNTFNNDTWVIWLNGGPGCTSMYGAFLEHGPFEFKSKDQLAFRKESWTKQVDVLFIDQPFGTGLSYTDGETYLTSYNEFSDYLQLFLKKFLEIFPEYKSKKLIISGESDAGMTVPYLVHSMLYSNKTDKPQVDLRGIAIGNGWIDPKSIFASYLPFIDSKMSITPIARKMLEKLTDICMQEYSSGTNPSRTRKCLDILNTFKRIYGNDEKKCINLYNYDIYDSESECGFNYPPTASLMTSYFQRDDVQKALNVRQGKENSQWLKCTPRVTVSVDFGASNASVVLMDDILKKIPVLLFVGAKDIAVNTIAHEYLISNLTWNGMKGFKNYIKQNTDWTIDGEVVGTYHTERNLTYSVIFDASHMVGYEKPRELLVLLSKFANLTTENLSFIKSPVFSRFGTLEGKTVSANSQPWFLYVIFVAILGITLYLFISKSKYKTWIKGIGAYKPEDSRDRPEYYMMSRPGNQDQTQVALNSPSSQRNSHDSENEGFSTAVNTYRNSEESDAERLSYDAYVRTHYKF</sequence>
<dbReference type="GO" id="GO:0005794">
    <property type="term" value="C:Golgi apparatus"/>
    <property type="evidence" value="ECO:0007669"/>
    <property type="project" value="UniProtKB-SubCell"/>
</dbReference>
<evidence type="ECO:0000256" key="15">
    <source>
        <dbReference type="ARBA" id="ARBA00042717"/>
    </source>
</evidence>
<dbReference type="GO" id="GO:0004185">
    <property type="term" value="F:serine-type carboxypeptidase activity"/>
    <property type="evidence" value="ECO:0007669"/>
    <property type="project" value="UniProtKB-EC"/>
</dbReference>
<keyword evidence="7 18" id="KW-0732">Signal</keyword>
<feature type="compositionally biased region" description="Polar residues" evidence="16">
    <location>
        <begin position="637"/>
        <end position="654"/>
    </location>
</feature>
<dbReference type="Pfam" id="PF00450">
    <property type="entry name" value="Peptidase_S10"/>
    <property type="match status" value="1"/>
</dbReference>
<evidence type="ECO:0000256" key="6">
    <source>
        <dbReference type="ARBA" id="ARBA00022703"/>
    </source>
</evidence>
<dbReference type="SUPFAM" id="SSF53474">
    <property type="entry name" value="alpha/beta-Hydrolases"/>
    <property type="match status" value="1"/>
</dbReference>
<feature type="chain" id="PRO_5015568814" description="Pheromone-processing carboxypeptidase KEX1" evidence="18">
    <location>
        <begin position="24"/>
        <end position="694"/>
    </location>
</feature>
<keyword evidence="10 17" id="KW-0472">Membrane</keyword>
<dbReference type="STRING" id="133381.A0A2T9ZKE0"/>
<dbReference type="PANTHER" id="PTHR11802">
    <property type="entry name" value="SERINE PROTEASE FAMILY S10 SERINE CARBOXYPEPTIDASE"/>
    <property type="match status" value="1"/>
</dbReference>
<keyword evidence="9" id="KW-0333">Golgi apparatus</keyword>
<protein>
    <recommendedName>
        <fullName evidence="14">Pheromone-processing carboxypeptidase KEX1</fullName>
        <ecNumber evidence="12">3.4.16.6</ecNumber>
    </recommendedName>
    <alternativeName>
        <fullName evidence="15">Carboxypeptidase D</fullName>
    </alternativeName>
    <alternativeName>
        <fullName evidence="13">Pheromone-processing carboxypeptidase kex1</fullName>
    </alternativeName>
</protein>
<dbReference type="PANTHER" id="PTHR11802:SF190">
    <property type="entry name" value="PHEROMONE-PROCESSING CARBOXYPEPTIDASE KEX1"/>
    <property type="match status" value="1"/>
</dbReference>
<keyword evidence="4" id="KW-0378">Hydrolase</keyword>
<comment type="catalytic activity">
    <reaction evidence="1">
        <text>Preferential release of a C-terminal arginine or lysine residue.</text>
        <dbReference type="EC" id="3.4.16.6"/>
    </reaction>
</comment>
<evidence type="ECO:0000313" key="19">
    <source>
        <dbReference type="EMBL" id="PVV05059.1"/>
    </source>
</evidence>
<keyword evidence="6" id="KW-0053">Apoptosis</keyword>
<evidence type="ECO:0000256" key="10">
    <source>
        <dbReference type="ARBA" id="ARBA00023136"/>
    </source>
</evidence>
<comment type="similarity">
    <text evidence="3">Belongs to the peptidase S10 family.</text>
</comment>
<keyword evidence="5 17" id="KW-0812">Transmembrane</keyword>
<evidence type="ECO:0000256" key="17">
    <source>
        <dbReference type="SAM" id="Phobius"/>
    </source>
</evidence>
<evidence type="ECO:0000256" key="8">
    <source>
        <dbReference type="ARBA" id="ARBA00022989"/>
    </source>
</evidence>
<keyword evidence="20" id="KW-1185">Reference proteome</keyword>
<dbReference type="InterPro" id="IPR029058">
    <property type="entry name" value="AB_hydrolase_fold"/>
</dbReference>
<evidence type="ECO:0000256" key="18">
    <source>
        <dbReference type="SAM" id="SignalP"/>
    </source>
</evidence>
<feature type="region of interest" description="Disordered" evidence="16">
    <location>
        <begin position="628"/>
        <end position="671"/>
    </location>
</feature>
<evidence type="ECO:0000256" key="4">
    <source>
        <dbReference type="ARBA" id="ARBA00022645"/>
    </source>
</evidence>
<feature type="region of interest" description="Disordered" evidence="16">
    <location>
        <begin position="52"/>
        <end position="75"/>
    </location>
</feature>
<dbReference type="AlphaFoldDB" id="A0A2T9ZKE0"/>
<name>A0A2T9ZKE0_9FUNG</name>
<dbReference type="InterPro" id="IPR001563">
    <property type="entry name" value="Peptidase_S10"/>
</dbReference>
<dbReference type="PRINTS" id="PR00724">
    <property type="entry name" value="CRBOXYPTASEC"/>
</dbReference>
<evidence type="ECO:0000256" key="13">
    <source>
        <dbReference type="ARBA" id="ARBA00040403"/>
    </source>
</evidence>
<keyword evidence="4" id="KW-0121">Carboxypeptidase</keyword>
<dbReference type="Gene3D" id="3.40.50.1820">
    <property type="entry name" value="alpha/beta hydrolase"/>
    <property type="match status" value="1"/>
</dbReference>
<dbReference type="EMBL" id="MBFS01000045">
    <property type="protein sequence ID" value="PVV05059.1"/>
    <property type="molecule type" value="Genomic_DNA"/>
</dbReference>
<gene>
    <name evidence="19" type="ORF">BB560_000432</name>
</gene>
<dbReference type="EC" id="3.4.16.6" evidence="12"/>